<dbReference type="GO" id="GO:0005829">
    <property type="term" value="C:cytosol"/>
    <property type="evidence" value="ECO:0007669"/>
    <property type="project" value="TreeGrafter"/>
</dbReference>
<dbReference type="Gene3D" id="3.40.50.720">
    <property type="entry name" value="NAD(P)-binding Rossmann-like Domain"/>
    <property type="match status" value="2"/>
</dbReference>
<evidence type="ECO:0000259" key="5">
    <source>
        <dbReference type="Pfam" id="PF02826"/>
    </source>
</evidence>
<dbReference type="InterPro" id="IPR029752">
    <property type="entry name" value="D-isomer_DH_CS1"/>
</dbReference>
<dbReference type="STRING" id="735517.SAMN05444272_4163"/>
<evidence type="ECO:0000313" key="6">
    <source>
        <dbReference type="EMBL" id="SHN12484.1"/>
    </source>
</evidence>
<dbReference type="PANTHER" id="PTHR10996">
    <property type="entry name" value="2-HYDROXYACID DEHYDROGENASE-RELATED"/>
    <property type="match status" value="1"/>
</dbReference>
<sequence length="325" mass="34809">MKILLTCKHLQKRVSDFSGLFEKAGIEAIVPEVKGQQLDADEMLSLIEGIDGIIAGDDIINKKVIDAGKASKLKAIVKWGIGVDGIDLVHARSVGMPVFNTPGCFSEEVADVAYSHLLMLARHTMKMHNIIMDNGWQNISGTTLAGKTVGVVGLGSIGLGVARRAGGFGLDILGYDVRPCDQETLDSIKIRQTDLPELLAKSDIVIICCALTPENAGLFCKDTFDQMKDGVIVINVSRGGLINEPDLCDALESGKVKAAGLDVFAAEPLPADARIRNYADRCTFSAHSGSNTVEAVNRINAMTVDILLNQLLPDHAVDFTPNKLT</sequence>
<gene>
    <name evidence="6" type="ORF">SAMN05444272_4163</name>
</gene>
<dbReference type="EMBL" id="FRBW01000006">
    <property type="protein sequence ID" value="SHN12484.1"/>
    <property type="molecule type" value="Genomic_DNA"/>
</dbReference>
<evidence type="ECO:0000259" key="4">
    <source>
        <dbReference type="Pfam" id="PF00389"/>
    </source>
</evidence>
<reference evidence="6 7" key="1">
    <citation type="submission" date="2016-11" db="EMBL/GenBank/DDBJ databases">
        <authorList>
            <person name="Jaros S."/>
            <person name="Januszkiewicz K."/>
            <person name="Wedrychowicz H."/>
        </authorList>
    </citation>
    <scope>NUCLEOTIDE SEQUENCE [LARGE SCALE GENOMIC DNA]</scope>
    <source>
        <strain evidence="6 7">DSM 22153</strain>
    </source>
</reference>
<dbReference type="Proteomes" id="UP000186002">
    <property type="component" value="Unassembled WGS sequence"/>
</dbReference>
<keyword evidence="2 3" id="KW-0560">Oxidoreductase</keyword>
<proteinExistence type="inferred from homology"/>
<dbReference type="AlphaFoldDB" id="A0A1M7P7U8"/>
<dbReference type="RefSeq" id="WP_073015298.1">
    <property type="nucleotide sequence ID" value="NZ_FRBW01000006.1"/>
</dbReference>
<evidence type="ECO:0000313" key="7">
    <source>
        <dbReference type="Proteomes" id="UP000186002"/>
    </source>
</evidence>
<dbReference type="GO" id="GO:0016618">
    <property type="term" value="F:hydroxypyruvate reductase [NAD(P)H] activity"/>
    <property type="evidence" value="ECO:0007669"/>
    <property type="project" value="TreeGrafter"/>
</dbReference>
<dbReference type="Pfam" id="PF02826">
    <property type="entry name" value="2-Hacid_dh_C"/>
    <property type="match status" value="1"/>
</dbReference>
<evidence type="ECO:0000256" key="1">
    <source>
        <dbReference type="ARBA" id="ARBA00005854"/>
    </source>
</evidence>
<dbReference type="InterPro" id="IPR036291">
    <property type="entry name" value="NAD(P)-bd_dom_sf"/>
</dbReference>
<feature type="domain" description="D-isomer specific 2-hydroxyacid dehydrogenase catalytic" evidence="4">
    <location>
        <begin position="32"/>
        <end position="305"/>
    </location>
</feature>
<dbReference type="InterPro" id="IPR029753">
    <property type="entry name" value="D-isomer_DH_CS"/>
</dbReference>
<dbReference type="GO" id="GO:0051287">
    <property type="term" value="F:NAD binding"/>
    <property type="evidence" value="ECO:0007669"/>
    <property type="project" value="InterPro"/>
</dbReference>
<dbReference type="InterPro" id="IPR006139">
    <property type="entry name" value="D-isomer_2_OHA_DH_cat_dom"/>
</dbReference>
<accession>A0A1M7P7U8</accession>
<dbReference type="PROSITE" id="PS00065">
    <property type="entry name" value="D_2_HYDROXYACID_DH_1"/>
    <property type="match status" value="1"/>
</dbReference>
<protein>
    <submittedName>
        <fullName evidence="6">D-3-phosphoglycerate dehydrogenase</fullName>
    </submittedName>
</protein>
<dbReference type="PANTHER" id="PTHR10996:SF283">
    <property type="entry name" value="GLYOXYLATE_HYDROXYPYRUVATE REDUCTASE B"/>
    <property type="match status" value="1"/>
</dbReference>
<dbReference type="CDD" id="cd12172">
    <property type="entry name" value="PGDH_like_2"/>
    <property type="match status" value="1"/>
</dbReference>
<evidence type="ECO:0000256" key="3">
    <source>
        <dbReference type="RuleBase" id="RU003719"/>
    </source>
</evidence>
<dbReference type="SUPFAM" id="SSF51735">
    <property type="entry name" value="NAD(P)-binding Rossmann-fold domains"/>
    <property type="match status" value="1"/>
</dbReference>
<dbReference type="GO" id="GO:0030267">
    <property type="term" value="F:glyoxylate reductase (NADPH) activity"/>
    <property type="evidence" value="ECO:0007669"/>
    <property type="project" value="TreeGrafter"/>
</dbReference>
<dbReference type="InterPro" id="IPR050223">
    <property type="entry name" value="D-isomer_2-hydroxyacid_DH"/>
</dbReference>
<comment type="similarity">
    <text evidence="1 3">Belongs to the D-isomer specific 2-hydroxyacid dehydrogenase family.</text>
</comment>
<evidence type="ECO:0000256" key="2">
    <source>
        <dbReference type="ARBA" id="ARBA00023002"/>
    </source>
</evidence>
<keyword evidence="7" id="KW-1185">Reference proteome</keyword>
<dbReference type="SUPFAM" id="SSF52283">
    <property type="entry name" value="Formate/glycerate dehydrogenase catalytic domain-like"/>
    <property type="match status" value="1"/>
</dbReference>
<name>A0A1M7P7U8_9HYPH</name>
<dbReference type="PROSITE" id="PS00671">
    <property type="entry name" value="D_2_HYDROXYACID_DH_3"/>
    <property type="match status" value="1"/>
</dbReference>
<dbReference type="InterPro" id="IPR006140">
    <property type="entry name" value="D-isomer_DH_NAD-bd"/>
</dbReference>
<dbReference type="Pfam" id="PF00389">
    <property type="entry name" value="2-Hacid_dh"/>
    <property type="match status" value="1"/>
</dbReference>
<dbReference type="OrthoDB" id="9793626at2"/>
<organism evidence="6 7">
    <name type="scientific">Roseibium suaedae</name>
    <dbReference type="NCBI Taxonomy" id="735517"/>
    <lineage>
        <taxon>Bacteria</taxon>
        <taxon>Pseudomonadati</taxon>
        <taxon>Pseudomonadota</taxon>
        <taxon>Alphaproteobacteria</taxon>
        <taxon>Hyphomicrobiales</taxon>
        <taxon>Stappiaceae</taxon>
        <taxon>Roseibium</taxon>
    </lineage>
</organism>
<feature type="domain" description="D-isomer specific 2-hydroxyacid dehydrogenase NAD-binding" evidence="5">
    <location>
        <begin position="115"/>
        <end position="289"/>
    </location>
</feature>